<dbReference type="Proteomes" id="UP000297472">
    <property type="component" value="Unassembled WGS sequence"/>
</dbReference>
<evidence type="ECO:0000313" key="3">
    <source>
        <dbReference type="Proteomes" id="UP000297472"/>
    </source>
</evidence>
<evidence type="ECO:0000313" key="2">
    <source>
        <dbReference type="EMBL" id="TFD27498.1"/>
    </source>
</evidence>
<sequence>MTAEDDAAWAHRETQRGASRSCNPRTEFLSGRASRDAEVAELRDDLEVAEGILGAHAHAVPQIIAERDSLQTELNKALGLMVKAYRNVDNDEDPAAILVAHDAAIARRTLHAFADRLRNDYALDHSSAGALLKHVESLARRDGDLNAGA</sequence>
<organism evidence="2 3">
    <name type="scientific">Cryobacterium cryoconiti</name>
    <dbReference type="NCBI Taxonomy" id="1259239"/>
    <lineage>
        <taxon>Bacteria</taxon>
        <taxon>Bacillati</taxon>
        <taxon>Actinomycetota</taxon>
        <taxon>Actinomycetes</taxon>
        <taxon>Micrococcales</taxon>
        <taxon>Microbacteriaceae</taxon>
        <taxon>Cryobacterium</taxon>
    </lineage>
</organism>
<gene>
    <name evidence="2" type="ORF">E3T49_13225</name>
</gene>
<accession>A0A4Y8JRE8</accession>
<reference evidence="2 3" key="1">
    <citation type="submission" date="2019-03" db="EMBL/GenBank/DDBJ databases">
        <title>Genomics of glacier-inhabiting Cryobacterium strains.</title>
        <authorList>
            <person name="Liu Q."/>
            <person name="Xin Y.-H."/>
        </authorList>
    </citation>
    <scope>NUCLEOTIDE SEQUENCE [LARGE SCALE GENOMIC DNA]</scope>
    <source>
        <strain evidence="2 3">TMT1-51</strain>
    </source>
</reference>
<dbReference type="AlphaFoldDB" id="A0A4Y8JRE8"/>
<name>A0A4Y8JRE8_9MICO</name>
<dbReference type="EMBL" id="SOHA01000039">
    <property type="protein sequence ID" value="TFD27498.1"/>
    <property type="molecule type" value="Genomic_DNA"/>
</dbReference>
<keyword evidence="3" id="KW-1185">Reference proteome</keyword>
<protein>
    <submittedName>
        <fullName evidence="2">Uncharacterized protein</fullName>
    </submittedName>
</protein>
<comment type="caution">
    <text evidence="2">The sequence shown here is derived from an EMBL/GenBank/DDBJ whole genome shotgun (WGS) entry which is preliminary data.</text>
</comment>
<dbReference type="OrthoDB" id="10016894at2"/>
<feature type="region of interest" description="Disordered" evidence="1">
    <location>
        <begin position="1"/>
        <end position="29"/>
    </location>
</feature>
<proteinExistence type="predicted"/>
<dbReference type="RefSeq" id="WP_134425368.1">
    <property type="nucleotide sequence ID" value="NZ_SOHA01000039.1"/>
</dbReference>
<evidence type="ECO:0000256" key="1">
    <source>
        <dbReference type="SAM" id="MobiDB-lite"/>
    </source>
</evidence>